<reference evidence="1 2" key="2">
    <citation type="journal article" date="2013" name="PLoS Genet.">
        <title>Comparative genome structure, secondary metabolite, and effector coding capacity across Cochliobolus pathogens.</title>
        <authorList>
            <person name="Condon B.J."/>
            <person name="Leng Y."/>
            <person name="Wu D."/>
            <person name="Bushley K.E."/>
            <person name="Ohm R.A."/>
            <person name="Otillar R."/>
            <person name="Martin J."/>
            <person name="Schackwitz W."/>
            <person name="Grimwood J."/>
            <person name="MohdZainudin N."/>
            <person name="Xue C."/>
            <person name="Wang R."/>
            <person name="Manning V.A."/>
            <person name="Dhillon B."/>
            <person name="Tu Z.J."/>
            <person name="Steffenson B.J."/>
            <person name="Salamov A."/>
            <person name="Sun H."/>
            <person name="Lowry S."/>
            <person name="LaButti K."/>
            <person name="Han J."/>
            <person name="Copeland A."/>
            <person name="Lindquist E."/>
            <person name="Barry K."/>
            <person name="Schmutz J."/>
            <person name="Baker S.E."/>
            <person name="Ciuffetti L.M."/>
            <person name="Grigoriev I.V."/>
            <person name="Zhong S."/>
            <person name="Turgeon B.G."/>
        </authorList>
    </citation>
    <scope>NUCLEOTIDE SEQUENCE [LARGE SCALE GENOMIC DNA]</scope>
    <source>
        <strain evidence="2">28A</strain>
    </source>
</reference>
<evidence type="ECO:0000313" key="1">
    <source>
        <dbReference type="EMBL" id="EOA84304.1"/>
    </source>
</evidence>
<sequence length="62" mass="6822">MAPNGPFKLVTVNTAPKRAKILIGRVVDILKDEYTIEYVANCSSKDEVAGVVETYRPDVLVN</sequence>
<proteinExistence type="predicted"/>
<keyword evidence="2" id="KW-1185">Reference proteome</keyword>
<dbReference type="HOGENOM" id="CLU_2905606_0_0_1"/>
<reference evidence="1 2" key="1">
    <citation type="journal article" date="2012" name="PLoS Pathog.">
        <title>Diverse lifestyles and strategies of plant pathogenesis encoded in the genomes of eighteen Dothideomycetes fungi.</title>
        <authorList>
            <person name="Ohm R.A."/>
            <person name="Feau N."/>
            <person name="Henrissat B."/>
            <person name="Schoch C.L."/>
            <person name="Horwitz B.A."/>
            <person name="Barry K.W."/>
            <person name="Condon B.J."/>
            <person name="Copeland A.C."/>
            <person name="Dhillon B."/>
            <person name="Glaser F."/>
            <person name="Hesse C.N."/>
            <person name="Kosti I."/>
            <person name="LaButti K."/>
            <person name="Lindquist E.A."/>
            <person name="Lucas S."/>
            <person name="Salamov A.A."/>
            <person name="Bradshaw R.E."/>
            <person name="Ciuffetti L."/>
            <person name="Hamelin R.C."/>
            <person name="Kema G.H.J."/>
            <person name="Lawrence C."/>
            <person name="Scott J.A."/>
            <person name="Spatafora J.W."/>
            <person name="Turgeon B.G."/>
            <person name="de Wit P.J.G.M."/>
            <person name="Zhong S."/>
            <person name="Goodwin S.B."/>
            <person name="Grigoriev I.V."/>
        </authorList>
    </citation>
    <scope>NUCLEOTIDE SEQUENCE [LARGE SCALE GENOMIC DNA]</scope>
    <source>
        <strain evidence="2">28A</strain>
    </source>
</reference>
<evidence type="ECO:0000313" key="2">
    <source>
        <dbReference type="Proteomes" id="UP000016935"/>
    </source>
</evidence>
<dbReference type="RefSeq" id="XP_008028641.1">
    <property type="nucleotide sequence ID" value="XM_008030450.1"/>
</dbReference>
<gene>
    <name evidence="1" type="ORF">SETTUDRAFT_93166</name>
</gene>
<dbReference type="GeneID" id="19406015"/>
<organism evidence="1 2">
    <name type="scientific">Exserohilum turcicum (strain 28A)</name>
    <name type="common">Northern leaf blight fungus</name>
    <name type="synonym">Setosphaeria turcica</name>
    <dbReference type="NCBI Taxonomy" id="671987"/>
    <lineage>
        <taxon>Eukaryota</taxon>
        <taxon>Fungi</taxon>
        <taxon>Dikarya</taxon>
        <taxon>Ascomycota</taxon>
        <taxon>Pezizomycotina</taxon>
        <taxon>Dothideomycetes</taxon>
        <taxon>Pleosporomycetidae</taxon>
        <taxon>Pleosporales</taxon>
        <taxon>Pleosporineae</taxon>
        <taxon>Pleosporaceae</taxon>
        <taxon>Exserohilum</taxon>
    </lineage>
</organism>
<name>R0K406_EXST2</name>
<accession>R0K406</accession>
<dbReference type="Proteomes" id="UP000016935">
    <property type="component" value="Unassembled WGS sequence"/>
</dbReference>
<dbReference type="OrthoDB" id="2772415at2759"/>
<protein>
    <submittedName>
        <fullName evidence="1">Uncharacterized protein</fullName>
    </submittedName>
</protein>
<dbReference type="EMBL" id="KB908814">
    <property type="protein sequence ID" value="EOA84304.1"/>
    <property type="molecule type" value="Genomic_DNA"/>
</dbReference>
<dbReference type="AlphaFoldDB" id="R0K406"/>